<accession>A0A061JWS6</accession>
<dbReference type="EMBL" id="AMCZ02000001">
    <property type="protein sequence ID" value="EWC43334.1"/>
    <property type="molecule type" value="Genomic_DNA"/>
</dbReference>
<dbReference type="Pfam" id="PF10995">
    <property type="entry name" value="CBP_BcsE"/>
    <property type="match status" value="1"/>
</dbReference>
<protein>
    <submittedName>
        <fullName evidence="1">Protease</fullName>
    </submittedName>
</protein>
<proteinExistence type="predicted"/>
<dbReference type="Proteomes" id="UP000026923">
    <property type="component" value="Unassembled WGS sequence"/>
</dbReference>
<dbReference type="GO" id="GO:0035438">
    <property type="term" value="F:cyclic-di-GMP binding"/>
    <property type="evidence" value="ECO:0007669"/>
    <property type="project" value="InterPro"/>
</dbReference>
<dbReference type="AlphaFoldDB" id="A0A061JWS6"/>
<dbReference type="GO" id="GO:0006508">
    <property type="term" value="P:proteolysis"/>
    <property type="evidence" value="ECO:0007669"/>
    <property type="project" value="UniProtKB-KW"/>
</dbReference>
<reference evidence="1 2" key="1">
    <citation type="journal article" date="2013" name="Genome Announc.">
        <title>Draft Genome of the Nitrogen-Fixing Bacterium Pseudomonas stutzeri Strain KOS6 Isolated from Industrial Hydrocarbon Sludge.</title>
        <authorList>
            <person name="Grigoryeva T.V."/>
            <person name="Laikov A.V."/>
            <person name="Naumova R.P."/>
            <person name="Manolov A.I."/>
            <person name="Larin A.K."/>
            <person name="Karpova I.Y."/>
            <person name="Semashko T.A."/>
            <person name="Alexeev D.G."/>
            <person name="Kostryukova E.S."/>
            <person name="Muller R."/>
            <person name="Govorun V.M."/>
        </authorList>
    </citation>
    <scope>NUCLEOTIDE SEQUENCE [LARGE SCALE GENOMIC DNA]</scope>
    <source>
        <strain evidence="1 2">KOS6</strain>
    </source>
</reference>
<comment type="caution">
    <text evidence="1">The sequence shown here is derived from an EMBL/GenBank/DDBJ whole genome shotgun (WGS) entry which is preliminary data.</text>
</comment>
<gene>
    <name evidence="1" type="ORF">B597_001670</name>
</gene>
<dbReference type="eggNOG" id="ENOG502Z9EC">
    <property type="taxonomic scope" value="Bacteria"/>
</dbReference>
<evidence type="ECO:0000313" key="2">
    <source>
        <dbReference type="Proteomes" id="UP000026923"/>
    </source>
</evidence>
<keyword evidence="1" id="KW-0378">Hydrolase</keyword>
<dbReference type="GO" id="GO:0008233">
    <property type="term" value="F:peptidase activity"/>
    <property type="evidence" value="ECO:0007669"/>
    <property type="project" value="UniProtKB-KW"/>
</dbReference>
<keyword evidence="1" id="KW-0645">Protease</keyword>
<dbReference type="InterPro" id="IPR017745">
    <property type="entry name" value="BcsE"/>
</dbReference>
<dbReference type="HOGENOM" id="CLU_039389_2_0_6"/>
<organism evidence="1 2">
    <name type="scientific">Stutzerimonas stutzeri KOS6</name>
    <dbReference type="NCBI Taxonomy" id="1218352"/>
    <lineage>
        <taxon>Bacteria</taxon>
        <taxon>Pseudomonadati</taxon>
        <taxon>Pseudomonadota</taxon>
        <taxon>Gammaproteobacteria</taxon>
        <taxon>Pseudomonadales</taxon>
        <taxon>Pseudomonadaceae</taxon>
        <taxon>Stutzerimonas</taxon>
    </lineage>
</organism>
<evidence type="ECO:0000313" key="1">
    <source>
        <dbReference type="EMBL" id="EWC43334.1"/>
    </source>
</evidence>
<name>A0A061JWS6_STUST</name>
<sequence>MRPASLGTEDLLLGTLTYAIGTIQWLQATQPHDAVRMLRQALIGAPRERAILVSSANCQLELLRDLQPEQGPRELVLLTISSKRMSAMRRLLPSELDRATRVEHRLIIIALPSEVFSTSALAQWAEMLQAWLTRRSATLLIVSEGDPAGLAGQLSGRIPGLSGFAQLHREQGAPRLTVHYWHSRPRSEGAREILLVEQENGFQTLQLLAKAASEDEAAPDRNEVHAERSALEGSMADPLNWYVYPDRHQLLHRAATARHATIVLGIGRSGEVDELAVALDSLRRASGSKLKLIVRETTPCLRYRDDQLLIAAGASLVVPFGTPPSRMFTLIDGIQGHVWQRQSPADITDSLDRSKPLPLRGRLTPRAFADAVRHMWAAKDFGELEHSLLHMRPLPGLGAESLIAESRFRRQGDIACLTAGGLYLFLFACRSETVEAALENIFPLSWQELFVSFERLAGLDALGSPLFLEEQFSPSMAKSSEPEPPAVKMLAPRAVRLELSKESHS</sequence>